<dbReference type="OrthoDB" id="3361363at2759"/>
<feature type="region of interest" description="Disordered" evidence="1">
    <location>
        <begin position="287"/>
        <end position="399"/>
    </location>
</feature>
<feature type="compositionally biased region" description="Polar residues" evidence="1">
    <location>
        <begin position="1"/>
        <end position="19"/>
    </location>
</feature>
<dbReference type="STRING" id="1890683.A0A427XYG5"/>
<proteinExistence type="predicted"/>
<feature type="compositionally biased region" description="Low complexity" evidence="1">
    <location>
        <begin position="341"/>
        <end position="351"/>
    </location>
</feature>
<evidence type="ECO:0008006" key="4">
    <source>
        <dbReference type="Google" id="ProtNLM"/>
    </source>
</evidence>
<dbReference type="AlphaFoldDB" id="A0A427XYG5"/>
<dbReference type="Proteomes" id="UP000279259">
    <property type="component" value="Unassembled WGS sequence"/>
</dbReference>
<dbReference type="SUPFAM" id="SSF54197">
    <property type="entry name" value="HIT-like"/>
    <property type="match status" value="1"/>
</dbReference>
<evidence type="ECO:0000313" key="2">
    <source>
        <dbReference type="EMBL" id="RSH83755.1"/>
    </source>
</evidence>
<accession>A0A427XYG5</accession>
<feature type="compositionally biased region" description="Low complexity" evidence="1">
    <location>
        <begin position="89"/>
        <end position="103"/>
    </location>
</feature>
<reference evidence="2 3" key="1">
    <citation type="submission" date="2018-11" db="EMBL/GenBank/DDBJ databases">
        <title>Genome sequence of Saitozyma podzolica DSM 27192.</title>
        <authorList>
            <person name="Aliyu H."/>
            <person name="Gorte O."/>
            <person name="Ochsenreither K."/>
        </authorList>
    </citation>
    <scope>NUCLEOTIDE SEQUENCE [LARGE SCALE GENOMIC DNA]</scope>
    <source>
        <strain evidence="2 3">DSM 27192</strain>
    </source>
</reference>
<evidence type="ECO:0000256" key="1">
    <source>
        <dbReference type="SAM" id="MobiDB-lite"/>
    </source>
</evidence>
<feature type="region of interest" description="Disordered" evidence="1">
    <location>
        <begin position="1"/>
        <end position="52"/>
    </location>
</feature>
<evidence type="ECO:0000313" key="3">
    <source>
        <dbReference type="Proteomes" id="UP000279259"/>
    </source>
</evidence>
<keyword evidence="3" id="KW-1185">Reference proteome</keyword>
<dbReference type="InterPro" id="IPR036265">
    <property type="entry name" value="HIT-like_sf"/>
</dbReference>
<feature type="compositionally biased region" description="Low complexity" evidence="1">
    <location>
        <begin position="20"/>
        <end position="35"/>
    </location>
</feature>
<protein>
    <recommendedName>
        <fullName evidence="4">HIT domain-containing protein</fullName>
    </recommendedName>
</protein>
<dbReference type="Gene3D" id="3.30.428.10">
    <property type="entry name" value="HIT-like"/>
    <property type="match status" value="1"/>
</dbReference>
<feature type="region of interest" description="Disordered" evidence="1">
    <location>
        <begin position="66"/>
        <end position="135"/>
    </location>
</feature>
<comment type="caution">
    <text evidence="2">The sequence shown here is derived from an EMBL/GenBank/DDBJ whole genome shotgun (WGS) entry which is preliminary data.</text>
</comment>
<gene>
    <name evidence="2" type="ORF">EHS25_005370</name>
</gene>
<dbReference type="Pfam" id="PF11969">
    <property type="entry name" value="DcpS_C"/>
    <property type="match status" value="1"/>
</dbReference>
<name>A0A427XYG5_9TREE</name>
<organism evidence="2 3">
    <name type="scientific">Saitozyma podzolica</name>
    <dbReference type="NCBI Taxonomy" id="1890683"/>
    <lineage>
        <taxon>Eukaryota</taxon>
        <taxon>Fungi</taxon>
        <taxon>Dikarya</taxon>
        <taxon>Basidiomycota</taxon>
        <taxon>Agaricomycotina</taxon>
        <taxon>Tremellomycetes</taxon>
        <taxon>Tremellales</taxon>
        <taxon>Trimorphomycetaceae</taxon>
        <taxon>Saitozyma</taxon>
    </lineage>
</organism>
<dbReference type="EMBL" id="RSCD01000023">
    <property type="protein sequence ID" value="RSH83755.1"/>
    <property type="molecule type" value="Genomic_DNA"/>
</dbReference>
<sequence length="428" mass="44973">MANTITNPEPSPDGLQTTFPQSLPAASSAGPSSSSRRPRPVLPTSYPPKTRHPGCVLCSLVVSASSLPSPRTSTSARLHPHPAADGGDTSAESPTPTPTAATTFLAAQSDPRPRPLASASAQAYDASESSSGETMNVGGREIVYHDGEITVYPAVGKERLCSEGRHLVVVVNRHIESVYDLGPHDIPLLSHMLDTAHRLLTLRAPIPISVNGRVRPQPQVRVGFVGSVMKDPQSPHAHLHAHALLGDPDTSLPGASFFRRNVVFGALNWWSIEDLRAEIRESTSNNRVKSGYDNRANAPIDAVPDAGSTTGLPNALDSTEEYADHLQPQGRSSNPRKFGTAAPSAPAGQVAARREQVSGLVVPREDSGSGGTAMSSPVLVDRPVAPPGSTENRALDEGAGEFVAVELETEYEGKGKGKGKVREGGGPL</sequence>